<evidence type="ECO:0000313" key="7">
    <source>
        <dbReference type="Proteomes" id="UP000070366"/>
    </source>
</evidence>
<proteinExistence type="predicted"/>
<protein>
    <submittedName>
        <fullName evidence="6">Radical SAM domain protein</fullName>
    </submittedName>
</protein>
<evidence type="ECO:0000256" key="3">
    <source>
        <dbReference type="ARBA" id="ARBA00023004"/>
    </source>
</evidence>
<dbReference type="PROSITE" id="PS51918">
    <property type="entry name" value="RADICAL_SAM"/>
    <property type="match status" value="1"/>
</dbReference>
<gene>
    <name evidence="6" type="ORF">HMPREF3293_00473</name>
</gene>
<dbReference type="GO" id="GO:0003824">
    <property type="term" value="F:catalytic activity"/>
    <property type="evidence" value="ECO:0007669"/>
    <property type="project" value="InterPro"/>
</dbReference>
<keyword evidence="1" id="KW-0949">S-adenosyl-L-methionine</keyword>
<dbReference type="SFLD" id="SFLDS00029">
    <property type="entry name" value="Radical_SAM"/>
    <property type="match status" value="1"/>
</dbReference>
<keyword evidence="4" id="KW-0411">Iron-sulfur</keyword>
<dbReference type="OrthoDB" id="9782387at2"/>
<evidence type="ECO:0000256" key="2">
    <source>
        <dbReference type="ARBA" id="ARBA00022723"/>
    </source>
</evidence>
<dbReference type="Pfam" id="PF04055">
    <property type="entry name" value="Radical_SAM"/>
    <property type="match status" value="1"/>
</dbReference>
<dbReference type="STRING" id="626937.HMPREF3293_00473"/>
<dbReference type="CDD" id="cd01335">
    <property type="entry name" value="Radical_SAM"/>
    <property type="match status" value="1"/>
</dbReference>
<dbReference type="Proteomes" id="UP000070366">
    <property type="component" value="Unassembled WGS sequence"/>
</dbReference>
<comment type="caution">
    <text evidence="6">The sequence shown here is derived from an EMBL/GenBank/DDBJ whole genome shotgun (WGS) entry which is preliminary data.</text>
</comment>
<dbReference type="KEGG" id="cmiu:B1H56_07240"/>
<evidence type="ECO:0000259" key="5">
    <source>
        <dbReference type="PROSITE" id="PS51918"/>
    </source>
</evidence>
<reference evidence="6 7" key="1">
    <citation type="submission" date="2016-02" db="EMBL/GenBank/DDBJ databases">
        <authorList>
            <person name="Wen L."/>
            <person name="He K."/>
            <person name="Yang H."/>
        </authorList>
    </citation>
    <scope>NUCLEOTIDE SEQUENCE [LARGE SCALE GENOMIC DNA]</scope>
    <source>
        <strain evidence="6 7">DSM 22607</strain>
    </source>
</reference>
<accession>A0A136Q7M4</accession>
<dbReference type="PATRIC" id="fig|626937.4.peg.464"/>
<keyword evidence="2" id="KW-0479">Metal-binding</keyword>
<dbReference type="RefSeq" id="WP_066522930.1">
    <property type="nucleotide sequence ID" value="NZ_CABMOF010000011.1"/>
</dbReference>
<dbReference type="InterPro" id="IPR013785">
    <property type="entry name" value="Aldolase_TIM"/>
</dbReference>
<dbReference type="InterPro" id="IPR058240">
    <property type="entry name" value="rSAM_sf"/>
</dbReference>
<dbReference type="GO" id="GO:0051536">
    <property type="term" value="F:iron-sulfur cluster binding"/>
    <property type="evidence" value="ECO:0007669"/>
    <property type="project" value="UniProtKB-KW"/>
</dbReference>
<sequence length="360" mass="39299">MNLNEYMNRGISLLLKTAGRYYFNNPRGIAFLAKTVPEIKKNAKRRQRHEEAGLHVPPFLIASITSSCNLHCAGCYARAAGACTDGGAQDMTAAEWQTIFAEASALGISFILLAGGEPMVRRDVLEASASFPNMVFPVFTNGTMMDEAYLKLFERHRNLIPVFSIEGGRRATDARRGEGAYRAAVDAMAHFRKRKILFGASITVTKANSKDVTQACFVEDLRQKGCGLVFFVEYVPVEPGTERLSLGDTDRKDLQKTVDALRDRFPDTILVSFPGDEEAAGGCLASGRGFFHISANGGAEPCPFSPHSQLNLRESTIEDALRSGFFLRLREIAVNAGHHGGCTLFEHKEEVEALTGGTAP</sequence>
<dbReference type="SFLD" id="SFLDG01067">
    <property type="entry name" value="SPASM/twitch_domain_containing"/>
    <property type="match status" value="1"/>
</dbReference>
<feature type="domain" description="Radical SAM core" evidence="5">
    <location>
        <begin position="54"/>
        <end position="267"/>
    </location>
</feature>
<evidence type="ECO:0000313" key="6">
    <source>
        <dbReference type="EMBL" id="KXK66642.1"/>
    </source>
</evidence>
<dbReference type="PANTHER" id="PTHR43524:SF1">
    <property type="entry name" value="RADICAL SAM SUPERFAMILY PROTEIN"/>
    <property type="match status" value="1"/>
</dbReference>
<dbReference type="InterPro" id="IPR007197">
    <property type="entry name" value="rSAM"/>
</dbReference>
<dbReference type="EMBL" id="LSZW01000035">
    <property type="protein sequence ID" value="KXK66642.1"/>
    <property type="molecule type" value="Genomic_DNA"/>
</dbReference>
<dbReference type="Gene3D" id="3.20.20.70">
    <property type="entry name" value="Aldolase class I"/>
    <property type="match status" value="1"/>
</dbReference>
<dbReference type="GO" id="GO:0046872">
    <property type="term" value="F:metal ion binding"/>
    <property type="evidence" value="ECO:0007669"/>
    <property type="project" value="UniProtKB-KW"/>
</dbReference>
<organism evidence="6 7">
    <name type="scientific">Christensenella minuta</name>
    <dbReference type="NCBI Taxonomy" id="626937"/>
    <lineage>
        <taxon>Bacteria</taxon>
        <taxon>Bacillati</taxon>
        <taxon>Bacillota</taxon>
        <taxon>Clostridia</taxon>
        <taxon>Christensenellales</taxon>
        <taxon>Christensenellaceae</taxon>
        <taxon>Christensenella</taxon>
    </lineage>
</organism>
<dbReference type="SUPFAM" id="SSF102114">
    <property type="entry name" value="Radical SAM enzymes"/>
    <property type="match status" value="1"/>
</dbReference>
<evidence type="ECO:0000256" key="1">
    <source>
        <dbReference type="ARBA" id="ARBA00022691"/>
    </source>
</evidence>
<keyword evidence="7" id="KW-1185">Reference proteome</keyword>
<keyword evidence="3" id="KW-0408">Iron</keyword>
<name>A0A136Q7M4_9FIRM</name>
<dbReference type="AlphaFoldDB" id="A0A136Q7M4"/>
<dbReference type="PANTHER" id="PTHR43524">
    <property type="entry name" value="RADICAL SAM SUPERFAMILY PROTEIN"/>
    <property type="match status" value="1"/>
</dbReference>
<evidence type="ECO:0000256" key="4">
    <source>
        <dbReference type="ARBA" id="ARBA00023014"/>
    </source>
</evidence>